<dbReference type="InterPro" id="IPR036412">
    <property type="entry name" value="HAD-like_sf"/>
</dbReference>
<dbReference type="Proteomes" id="UP001302329">
    <property type="component" value="Unassembled WGS sequence"/>
</dbReference>
<dbReference type="CDD" id="cd16415">
    <property type="entry name" value="HAD_dREG-2_like"/>
    <property type="match status" value="1"/>
</dbReference>
<sequence>MTATPTPPSTWPRPRGLLLDAMGTLIGLRTSVGHTYAAVAAEHGIDVAAEAIDRAFPDVLQQAPALAFPGLEGDGLLQAERRWWGARIDAVLGAAGAAVAPAALHDALFDRFADPSLWHVYADVPSVLRRWHGAGLRLAVVSNFDRRLHPLLEGLGLADLFGAVVVSSSAGAAKPSPLPFQIALESLGLPPSQVWHVGDSPEDRAGARAAGVRCLLVQRP</sequence>
<dbReference type="PANTHER" id="PTHR46191:SF2">
    <property type="entry name" value="HALOACID DEHALOGENASE-LIKE HYDROLASE DOMAIN-CONTAINING PROTEIN 3"/>
    <property type="match status" value="1"/>
</dbReference>
<gene>
    <name evidence="1" type="ORF">VB739_02005</name>
</gene>
<dbReference type="EMBL" id="JAYGHY010000004">
    <property type="protein sequence ID" value="MEA5441325.1"/>
    <property type="molecule type" value="Genomic_DNA"/>
</dbReference>
<dbReference type="InterPro" id="IPR006439">
    <property type="entry name" value="HAD-SF_hydro_IA"/>
</dbReference>
<dbReference type="InterPro" id="IPR044924">
    <property type="entry name" value="HAD-SF_hydro_IA_REG-2-like_cap"/>
</dbReference>
<dbReference type="RefSeq" id="WP_323355478.1">
    <property type="nucleotide sequence ID" value="NZ_JAYGHY010000004.1"/>
</dbReference>
<dbReference type="Pfam" id="PF00702">
    <property type="entry name" value="Hydrolase"/>
    <property type="match status" value="1"/>
</dbReference>
<name>A0ABU5SS46_9CYAN</name>
<evidence type="ECO:0000313" key="2">
    <source>
        <dbReference type="Proteomes" id="UP001302329"/>
    </source>
</evidence>
<dbReference type="SUPFAM" id="SSF56784">
    <property type="entry name" value="HAD-like"/>
    <property type="match status" value="1"/>
</dbReference>
<organism evidence="1 2">
    <name type="scientific">Cyanobium gracile UHCC 0281</name>
    <dbReference type="NCBI Taxonomy" id="3110309"/>
    <lineage>
        <taxon>Bacteria</taxon>
        <taxon>Bacillati</taxon>
        <taxon>Cyanobacteriota</taxon>
        <taxon>Cyanophyceae</taxon>
        <taxon>Synechococcales</taxon>
        <taxon>Prochlorococcaceae</taxon>
        <taxon>Cyanobium</taxon>
    </lineage>
</organism>
<dbReference type="PRINTS" id="PR00413">
    <property type="entry name" value="HADHALOGNASE"/>
</dbReference>
<dbReference type="SFLD" id="SFLDS00003">
    <property type="entry name" value="Haloacid_Dehalogenase"/>
    <property type="match status" value="1"/>
</dbReference>
<dbReference type="InterPro" id="IPR011949">
    <property type="entry name" value="HAD-SF_hydro_IA_REG-2-like"/>
</dbReference>
<dbReference type="Gene3D" id="3.40.50.1000">
    <property type="entry name" value="HAD superfamily/HAD-like"/>
    <property type="match status" value="1"/>
</dbReference>
<accession>A0ABU5SS46</accession>
<reference evidence="1 2" key="1">
    <citation type="submission" date="2023-12" db="EMBL/GenBank/DDBJ databases">
        <title>Baltic Sea Cyanobacteria.</title>
        <authorList>
            <person name="Delbaje E."/>
            <person name="Fewer D.P."/>
            <person name="Shishido T.K."/>
        </authorList>
    </citation>
    <scope>NUCLEOTIDE SEQUENCE [LARGE SCALE GENOMIC DNA]</scope>
    <source>
        <strain evidence="1 2">UHCC 0281</strain>
    </source>
</reference>
<keyword evidence="1" id="KW-0378">Hydrolase</keyword>
<dbReference type="GO" id="GO:0016787">
    <property type="term" value="F:hydrolase activity"/>
    <property type="evidence" value="ECO:0007669"/>
    <property type="project" value="UniProtKB-KW"/>
</dbReference>
<dbReference type="InterPro" id="IPR051828">
    <property type="entry name" value="HAD-like_hydrolase_domain"/>
</dbReference>
<evidence type="ECO:0000313" key="1">
    <source>
        <dbReference type="EMBL" id="MEA5441325.1"/>
    </source>
</evidence>
<proteinExistence type="predicted"/>
<dbReference type="InterPro" id="IPR023214">
    <property type="entry name" value="HAD_sf"/>
</dbReference>
<dbReference type="SFLD" id="SFLDG01129">
    <property type="entry name" value="C1.5:_HAD__Beta-PGM__Phosphata"/>
    <property type="match status" value="1"/>
</dbReference>
<dbReference type="NCBIfam" id="TIGR02252">
    <property type="entry name" value="DREG-2"/>
    <property type="match status" value="1"/>
</dbReference>
<keyword evidence="2" id="KW-1185">Reference proteome</keyword>
<comment type="caution">
    <text evidence="1">The sequence shown here is derived from an EMBL/GenBank/DDBJ whole genome shotgun (WGS) entry which is preliminary data.</text>
</comment>
<dbReference type="NCBIfam" id="TIGR01549">
    <property type="entry name" value="HAD-SF-IA-v1"/>
    <property type="match status" value="1"/>
</dbReference>
<protein>
    <submittedName>
        <fullName evidence="1">HAD-IA family hydrolase</fullName>
    </submittedName>
</protein>
<dbReference type="PANTHER" id="PTHR46191">
    <property type="match status" value="1"/>
</dbReference>
<dbReference type="Gene3D" id="1.10.150.720">
    <property type="entry name" value="Haloacid dehalogenase-like hydrolase"/>
    <property type="match status" value="1"/>
</dbReference>